<sequence>MFPEFTLRYARLPDRFFLRFDPVPVKAPRLVAFNRPLAEQLGFDLAAFDEHQAAEWFAGNAVPEGAEPLAQAYAGHQFGHFNPRLGDGRAVLLGEVTDREGRLRDIQLKGAGMTPFSRGADGRAPLGPVLREYLVSEAMHVLGVPTTRALAAVTTGERVFRRVPEPGAVLTRVAASHLRVGTFQYFAARDDLEAVRTLADLAIERHYPALAEREESERYLALVEAVQARQASLVAKWMGLGFIHGVMNTDNCSIAGETIDYGPCAFMEAYDPAMVFSSIDEGGRYAYRNQPWIAQWNLARLAETLIPLIDDDQERAVERATAVIKAFEGQYEAEWLAVMREKLGLVKEEESDRALVDALLEAMQAGRADFTLAFRRLGEALEEDAPALLALFEDDEALKAWLPRWRERLVREDVGMAEIAGRIRAVNPLYIPRNHRVEEALAAAAEGDFAPFETLRQVLADPFAEQPGREDYTRPAPPSEAVFRTFCGT</sequence>
<dbReference type="PANTHER" id="PTHR32057">
    <property type="entry name" value="PROTEIN ADENYLYLTRANSFERASE SELO, MITOCHONDRIAL"/>
    <property type="match status" value="1"/>
</dbReference>
<feature type="binding site" evidence="8">
    <location>
        <position position="251"/>
    </location>
    <ligand>
        <name>Mg(2+)</name>
        <dbReference type="ChEBI" id="CHEBI:18420"/>
    </ligand>
</feature>
<feature type="binding site" evidence="8">
    <location>
        <position position="88"/>
    </location>
    <ligand>
        <name>ATP</name>
        <dbReference type="ChEBI" id="CHEBI:30616"/>
    </ligand>
</feature>
<comment type="catalytic activity">
    <reaction evidence="8">
        <text>L-tyrosyl-[protein] + ATP = O-(5'-adenylyl)-L-tyrosyl-[protein] + diphosphate</text>
        <dbReference type="Rhea" id="RHEA:54288"/>
        <dbReference type="Rhea" id="RHEA-COMP:10136"/>
        <dbReference type="Rhea" id="RHEA-COMP:13846"/>
        <dbReference type="ChEBI" id="CHEBI:30616"/>
        <dbReference type="ChEBI" id="CHEBI:33019"/>
        <dbReference type="ChEBI" id="CHEBI:46858"/>
        <dbReference type="ChEBI" id="CHEBI:83624"/>
        <dbReference type="EC" id="2.7.7.108"/>
    </reaction>
</comment>
<evidence type="ECO:0000256" key="6">
    <source>
        <dbReference type="ARBA" id="ARBA00022840"/>
    </source>
</evidence>
<comment type="cofactor">
    <cofactor evidence="8">
        <name>Mg(2+)</name>
        <dbReference type="ChEBI" id="CHEBI:18420"/>
    </cofactor>
    <cofactor evidence="8">
        <name>Mn(2+)</name>
        <dbReference type="ChEBI" id="CHEBI:29035"/>
    </cofactor>
</comment>
<evidence type="ECO:0000256" key="5">
    <source>
        <dbReference type="ARBA" id="ARBA00022741"/>
    </source>
</evidence>
<comment type="similarity">
    <text evidence="1 8">Belongs to the SELO family.</text>
</comment>
<proteinExistence type="inferred from homology"/>
<feature type="binding site" evidence="8">
    <location>
        <position position="109"/>
    </location>
    <ligand>
        <name>ATP</name>
        <dbReference type="ChEBI" id="CHEBI:30616"/>
    </ligand>
</feature>
<organism evidence="9 10">
    <name type="scientific">Halomonas rhizosphaerae</name>
    <dbReference type="NCBI Taxonomy" id="3043296"/>
    <lineage>
        <taxon>Bacteria</taxon>
        <taxon>Pseudomonadati</taxon>
        <taxon>Pseudomonadota</taxon>
        <taxon>Gammaproteobacteria</taxon>
        <taxon>Oceanospirillales</taxon>
        <taxon>Halomonadaceae</taxon>
        <taxon>Halomonas</taxon>
    </lineage>
</organism>
<keyword evidence="5 8" id="KW-0547">Nucleotide-binding</keyword>
<keyword evidence="7 8" id="KW-0460">Magnesium</keyword>
<keyword evidence="2 8" id="KW-0808">Transferase</keyword>
<evidence type="ECO:0000256" key="7">
    <source>
        <dbReference type="ARBA" id="ARBA00022842"/>
    </source>
</evidence>
<comment type="catalytic activity">
    <reaction evidence="8">
        <text>L-tyrosyl-[protein] + UTP = O-(5'-uridylyl)-L-tyrosyl-[protein] + diphosphate</text>
        <dbReference type="Rhea" id="RHEA:83887"/>
        <dbReference type="Rhea" id="RHEA-COMP:10136"/>
        <dbReference type="Rhea" id="RHEA-COMP:20238"/>
        <dbReference type="ChEBI" id="CHEBI:33019"/>
        <dbReference type="ChEBI" id="CHEBI:46398"/>
        <dbReference type="ChEBI" id="CHEBI:46858"/>
        <dbReference type="ChEBI" id="CHEBI:90602"/>
    </reaction>
</comment>
<dbReference type="NCBIfam" id="NF000658">
    <property type="entry name" value="PRK00029.1"/>
    <property type="match status" value="1"/>
</dbReference>
<feature type="binding site" evidence="8">
    <location>
        <position position="260"/>
    </location>
    <ligand>
        <name>Mg(2+)</name>
        <dbReference type="ChEBI" id="CHEBI:18420"/>
    </ligand>
</feature>
<dbReference type="PANTHER" id="PTHR32057:SF14">
    <property type="entry name" value="PROTEIN ADENYLYLTRANSFERASE SELO, MITOCHONDRIAL"/>
    <property type="match status" value="1"/>
</dbReference>
<feature type="binding site" evidence="8">
    <location>
        <position position="179"/>
    </location>
    <ligand>
        <name>ATP</name>
        <dbReference type="ChEBI" id="CHEBI:30616"/>
    </ligand>
</feature>
<comment type="catalytic activity">
    <reaction evidence="8">
        <text>L-histidyl-[protein] + UTP = N(tele)-(5'-uridylyl)-L-histidyl-[protein] + diphosphate</text>
        <dbReference type="Rhea" id="RHEA:83891"/>
        <dbReference type="Rhea" id="RHEA-COMP:9745"/>
        <dbReference type="Rhea" id="RHEA-COMP:20239"/>
        <dbReference type="ChEBI" id="CHEBI:29979"/>
        <dbReference type="ChEBI" id="CHEBI:33019"/>
        <dbReference type="ChEBI" id="CHEBI:46398"/>
        <dbReference type="ChEBI" id="CHEBI:233474"/>
    </reaction>
</comment>
<comment type="function">
    <text evidence="8">Nucleotidyltransferase involved in the post-translational modification of proteins. It can catalyze the addition of adenosine monophosphate (AMP) or uridine monophosphate (UMP) to a protein, resulting in modifications known as AMPylation and UMPylation.</text>
</comment>
<evidence type="ECO:0000256" key="2">
    <source>
        <dbReference type="ARBA" id="ARBA00022679"/>
    </source>
</evidence>
<keyword evidence="6 8" id="KW-0067">ATP-binding</keyword>
<dbReference type="InterPro" id="IPR003846">
    <property type="entry name" value="SelO"/>
</dbReference>
<reference evidence="9 10" key="1">
    <citation type="submission" date="2023-04" db="EMBL/GenBank/DDBJ databases">
        <title>Halomonas strains isolated from rhizosphere soil.</title>
        <authorList>
            <person name="Xu L."/>
            <person name="Sun J.-Q."/>
        </authorList>
    </citation>
    <scope>NUCLEOTIDE SEQUENCE [LARGE SCALE GENOMIC DNA]</scope>
    <source>
        <strain evidence="9 10">LR5S20</strain>
    </source>
</reference>
<dbReference type="RefSeq" id="WP_282735196.1">
    <property type="nucleotide sequence ID" value="NZ_JASCQP010000024.1"/>
</dbReference>
<feature type="binding site" evidence="8">
    <location>
        <position position="172"/>
    </location>
    <ligand>
        <name>ATP</name>
        <dbReference type="ChEBI" id="CHEBI:30616"/>
    </ligand>
</feature>
<feature type="binding site" evidence="8">
    <location>
        <position position="122"/>
    </location>
    <ligand>
        <name>ATP</name>
        <dbReference type="ChEBI" id="CHEBI:30616"/>
    </ligand>
</feature>
<comment type="caution">
    <text evidence="9">The sequence shown here is derived from an EMBL/GenBank/DDBJ whole genome shotgun (WGS) entry which is preliminary data.</text>
</comment>
<feature type="binding site" evidence="8">
    <location>
        <position position="121"/>
    </location>
    <ligand>
        <name>ATP</name>
        <dbReference type="ChEBI" id="CHEBI:30616"/>
    </ligand>
</feature>
<comment type="catalytic activity">
    <reaction evidence="8">
        <text>L-seryl-[protein] + ATP = 3-O-(5'-adenylyl)-L-seryl-[protein] + diphosphate</text>
        <dbReference type="Rhea" id="RHEA:58120"/>
        <dbReference type="Rhea" id="RHEA-COMP:9863"/>
        <dbReference type="Rhea" id="RHEA-COMP:15073"/>
        <dbReference type="ChEBI" id="CHEBI:29999"/>
        <dbReference type="ChEBI" id="CHEBI:30616"/>
        <dbReference type="ChEBI" id="CHEBI:33019"/>
        <dbReference type="ChEBI" id="CHEBI:142516"/>
        <dbReference type="EC" id="2.7.7.108"/>
    </reaction>
</comment>
<dbReference type="Pfam" id="PF02696">
    <property type="entry name" value="SelO"/>
    <property type="match status" value="1"/>
</dbReference>
<evidence type="ECO:0000256" key="1">
    <source>
        <dbReference type="ARBA" id="ARBA00009747"/>
    </source>
</evidence>
<feature type="active site" description="Proton acceptor" evidence="8">
    <location>
        <position position="250"/>
    </location>
</feature>
<keyword evidence="3 8" id="KW-0548">Nucleotidyltransferase</keyword>
<evidence type="ECO:0000313" key="10">
    <source>
        <dbReference type="Proteomes" id="UP001225957"/>
    </source>
</evidence>
<dbReference type="EC" id="2.7.7.-" evidence="8"/>
<keyword evidence="8" id="KW-0464">Manganese</keyword>
<evidence type="ECO:0000256" key="8">
    <source>
        <dbReference type="HAMAP-Rule" id="MF_00692"/>
    </source>
</evidence>
<feature type="binding site" evidence="8">
    <location>
        <position position="260"/>
    </location>
    <ligand>
        <name>ATP</name>
        <dbReference type="ChEBI" id="CHEBI:30616"/>
    </ligand>
</feature>
<evidence type="ECO:0000256" key="3">
    <source>
        <dbReference type="ARBA" id="ARBA00022695"/>
    </source>
</evidence>
<keyword evidence="10" id="KW-1185">Reference proteome</keyword>
<feature type="binding site" evidence="8">
    <location>
        <position position="89"/>
    </location>
    <ligand>
        <name>ATP</name>
        <dbReference type="ChEBI" id="CHEBI:30616"/>
    </ligand>
</feature>
<protein>
    <recommendedName>
        <fullName evidence="8">Protein nucleotidyltransferase YdiU</fullName>
        <ecNumber evidence="8">2.7.7.-</ecNumber>
    </recommendedName>
    <alternativeName>
        <fullName evidence="8">Protein adenylyltransferase YdiU</fullName>
        <ecNumber evidence="8">2.7.7.108</ecNumber>
    </alternativeName>
    <alternativeName>
        <fullName evidence="8">Protein uridylyltransferase YdiU</fullName>
        <ecNumber evidence="8">2.7.7.-</ecNumber>
    </alternativeName>
</protein>
<gene>
    <name evidence="8" type="primary">ydiU</name>
    <name evidence="8" type="synonym">selO</name>
    <name evidence="9" type="ORF">QLQ83_09040</name>
</gene>
<feature type="binding site" evidence="8">
    <location>
        <position position="86"/>
    </location>
    <ligand>
        <name>ATP</name>
        <dbReference type="ChEBI" id="CHEBI:30616"/>
    </ligand>
</feature>
<evidence type="ECO:0000256" key="4">
    <source>
        <dbReference type="ARBA" id="ARBA00022723"/>
    </source>
</evidence>
<accession>A0ABT6UZ35</accession>
<keyword evidence="4 8" id="KW-0479">Metal-binding</keyword>
<name>A0ABT6UZ35_9GAMM</name>
<dbReference type="HAMAP" id="MF_00692">
    <property type="entry name" value="SelO"/>
    <property type="match status" value="1"/>
</dbReference>
<comment type="catalytic activity">
    <reaction evidence="8">
        <text>L-seryl-[protein] + UTP = O-(5'-uridylyl)-L-seryl-[protein] + diphosphate</text>
        <dbReference type="Rhea" id="RHEA:64604"/>
        <dbReference type="Rhea" id="RHEA-COMP:9863"/>
        <dbReference type="Rhea" id="RHEA-COMP:16635"/>
        <dbReference type="ChEBI" id="CHEBI:29999"/>
        <dbReference type="ChEBI" id="CHEBI:33019"/>
        <dbReference type="ChEBI" id="CHEBI:46398"/>
        <dbReference type="ChEBI" id="CHEBI:156051"/>
    </reaction>
</comment>
<dbReference type="Proteomes" id="UP001225957">
    <property type="component" value="Unassembled WGS sequence"/>
</dbReference>
<dbReference type="EMBL" id="JASCQP010000024">
    <property type="protein sequence ID" value="MDI5891240.1"/>
    <property type="molecule type" value="Genomic_DNA"/>
</dbReference>
<comment type="catalytic activity">
    <reaction evidence="8">
        <text>L-threonyl-[protein] + ATP = 3-O-(5'-adenylyl)-L-threonyl-[protein] + diphosphate</text>
        <dbReference type="Rhea" id="RHEA:54292"/>
        <dbReference type="Rhea" id="RHEA-COMP:11060"/>
        <dbReference type="Rhea" id="RHEA-COMP:13847"/>
        <dbReference type="ChEBI" id="CHEBI:30013"/>
        <dbReference type="ChEBI" id="CHEBI:30616"/>
        <dbReference type="ChEBI" id="CHEBI:33019"/>
        <dbReference type="ChEBI" id="CHEBI:138113"/>
        <dbReference type="EC" id="2.7.7.108"/>
    </reaction>
</comment>
<dbReference type="EC" id="2.7.7.108" evidence="8"/>
<evidence type="ECO:0000313" key="9">
    <source>
        <dbReference type="EMBL" id="MDI5891240.1"/>
    </source>
</evidence>